<feature type="chain" id="PRO_5032766960" description="Ig-like domain repeat protein" evidence="1">
    <location>
        <begin position="37"/>
        <end position="285"/>
    </location>
</feature>
<proteinExistence type="predicted"/>
<dbReference type="GO" id="GO:0005975">
    <property type="term" value="P:carbohydrate metabolic process"/>
    <property type="evidence" value="ECO:0007669"/>
    <property type="project" value="UniProtKB-ARBA"/>
</dbReference>
<dbReference type="InterPro" id="IPR046542">
    <property type="entry name" value="DUF6801"/>
</dbReference>
<dbReference type="Pfam" id="PF16640">
    <property type="entry name" value="Big_3_5"/>
    <property type="match status" value="1"/>
</dbReference>
<dbReference type="Gene3D" id="2.60.40.10">
    <property type="entry name" value="Immunoglobulins"/>
    <property type="match status" value="1"/>
</dbReference>
<evidence type="ECO:0000313" key="5">
    <source>
        <dbReference type="Proteomes" id="UP000582231"/>
    </source>
</evidence>
<protein>
    <recommendedName>
        <fullName evidence="6">Ig-like domain repeat protein</fullName>
    </recommendedName>
</protein>
<keyword evidence="1" id="KW-0732">Signal</keyword>
<dbReference type="EMBL" id="JACCBF010000001">
    <property type="protein sequence ID" value="NYD30211.1"/>
    <property type="molecule type" value="Genomic_DNA"/>
</dbReference>
<sequence length="285" mass="28338">MTLRHRFTLRPVSAGAVLGLAASTAVVLGTAGTASAAPIDFDCTVPVLGANTFSVDVTTNAPATAPAGTSISPTVTSIMTVPDSLADTMRLFFSPDTIGGTVQATNLVDGKQVVTTIVIPATAVPSDGPISLTGTGVMPAFTAGPQGTTHQIQAGAQQVGMVLTTNGTPSPFDIPCTPAGGQNTVIGSVTTTAAPASTTTVKAKYSKKARKATVTASVTATGASPSGAVTFTLKKGKRVTTRTATVAGGTATATFKKLKKGKYTVTASYSGSVGASSATTKLKVR</sequence>
<evidence type="ECO:0000256" key="1">
    <source>
        <dbReference type="SAM" id="SignalP"/>
    </source>
</evidence>
<organism evidence="4 5">
    <name type="scientific">Nocardioides kongjuensis</name>
    <dbReference type="NCBI Taxonomy" id="349522"/>
    <lineage>
        <taxon>Bacteria</taxon>
        <taxon>Bacillati</taxon>
        <taxon>Actinomycetota</taxon>
        <taxon>Actinomycetes</taxon>
        <taxon>Propionibacteriales</taxon>
        <taxon>Nocardioidaceae</taxon>
        <taxon>Nocardioides</taxon>
    </lineage>
</organism>
<feature type="signal peptide" evidence="1">
    <location>
        <begin position="1"/>
        <end position="36"/>
    </location>
</feature>
<dbReference type="Pfam" id="PF20611">
    <property type="entry name" value="DUF6801"/>
    <property type="match status" value="1"/>
</dbReference>
<dbReference type="InterPro" id="IPR013783">
    <property type="entry name" value="Ig-like_fold"/>
</dbReference>
<dbReference type="Proteomes" id="UP000582231">
    <property type="component" value="Unassembled WGS sequence"/>
</dbReference>
<feature type="domain" description="DUF6801" evidence="3">
    <location>
        <begin position="40"/>
        <end position="187"/>
    </location>
</feature>
<dbReference type="AlphaFoldDB" id="A0A852R9G0"/>
<accession>A0A852R9G0</accession>
<name>A0A852R9G0_9ACTN</name>
<comment type="caution">
    <text evidence="4">The sequence shown here is derived from an EMBL/GenBank/DDBJ whole genome shotgun (WGS) entry which is preliminary data.</text>
</comment>
<gene>
    <name evidence="4" type="ORF">BJ958_001757</name>
</gene>
<evidence type="ECO:0008006" key="6">
    <source>
        <dbReference type="Google" id="ProtNLM"/>
    </source>
</evidence>
<reference evidence="4 5" key="1">
    <citation type="submission" date="2020-07" db="EMBL/GenBank/DDBJ databases">
        <title>Sequencing the genomes of 1000 actinobacteria strains.</title>
        <authorList>
            <person name="Klenk H.-P."/>
        </authorList>
    </citation>
    <scope>NUCLEOTIDE SEQUENCE [LARGE SCALE GENOMIC DNA]</scope>
    <source>
        <strain evidence="4 5">DSM 19082</strain>
    </source>
</reference>
<dbReference type="RefSeq" id="WP_179726492.1">
    <property type="nucleotide sequence ID" value="NZ_BAABEF010000001.1"/>
</dbReference>
<evidence type="ECO:0000259" key="3">
    <source>
        <dbReference type="Pfam" id="PF20611"/>
    </source>
</evidence>
<feature type="domain" description="Bacterial Ig-like" evidence="2">
    <location>
        <begin position="211"/>
        <end position="283"/>
    </location>
</feature>
<dbReference type="InterPro" id="IPR032109">
    <property type="entry name" value="Big_3_5"/>
</dbReference>
<keyword evidence="5" id="KW-1185">Reference proteome</keyword>
<evidence type="ECO:0000313" key="4">
    <source>
        <dbReference type="EMBL" id="NYD30211.1"/>
    </source>
</evidence>
<evidence type="ECO:0000259" key="2">
    <source>
        <dbReference type="Pfam" id="PF16640"/>
    </source>
</evidence>